<evidence type="ECO:0000313" key="18">
    <source>
        <dbReference type="Proteomes" id="UP000460718"/>
    </source>
</evidence>
<dbReference type="Proteomes" id="UP000440367">
    <property type="component" value="Unassembled WGS sequence"/>
</dbReference>
<evidence type="ECO:0000313" key="4">
    <source>
        <dbReference type="EMBL" id="KAE9131961.1"/>
    </source>
</evidence>
<evidence type="ECO:0000313" key="7">
    <source>
        <dbReference type="EMBL" id="KAE9230510.1"/>
    </source>
</evidence>
<protein>
    <submittedName>
        <fullName evidence="2">Uncharacterized protein</fullName>
    </submittedName>
</protein>
<evidence type="ECO:0000256" key="1">
    <source>
        <dbReference type="SAM" id="Phobius"/>
    </source>
</evidence>
<dbReference type="OrthoDB" id="111770at2759"/>
<dbReference type="Proteomes" id="UP000441208">
    <property type="component" value="Unassembled WGS sequence"/>
</dbReference>
<dbReference type="AlphaFoldDB" id="A0A6A3FPQ6"/>
<evidence type="ECO:0000313" key="20">
    <source>
        <dbReference type="Proteomes" id="UP000486351"/>
    </source>
</evidence>
<evidence type="ECO:0000313" key="15">
    <source>
        <dbReference type="Proteomes" id="UP000440367"/>
    </source>
</evidence>
<dbReference type="EMBL" id="QXFZ01000112">
    <property type="protein sequence ID" value="KAE9132531.1"/>
    <property type="molecule type" value="Genomic_DNA"/>
</dbReference>
<evidence type="ECO:0000313" key="9">
    <source>
        <dbReference type="EMBL" id="KAE9251622.1"/>
    </source>
</evidence>
<evidence type="ECO:0000313" key="6">
    <source>
        <dbReference type="EMBL" id="KAE9153123.1"/>
    </source>
</evidence>
<evidence type="ECO:0000313" key="11">
    <source>
        <dbReference type="EMBL" id="KAE9357223.1"/>
    </source>
</evidence>
<evidence type="ECO:0000313" key="14">
    <source>
        <dbReference type="Proteomes" id="UP000437068"/>
    </source>
</evidence>
<evidence type="ECO:0000313" key="3">
    <source>
        <dbReference type="EMBL" id="KAE9025625.1"/>
    </source>
</evidence>
<evidence type="ECO:0000313" key="16">
    <source>
        <dbReference type="Proteomes" id="UP000440732"/>
    </source>
</evidence>
<keyword evidence="1" id="KW-1133">Transmembrane helix</keyword>
<dbReference type="Proteomes" id="UP000429523">
    <property type="component" value="Unassembled WGS sequence"/>
</dbReference>
<keyword evidence="1" id="KW-0472">Membrane</keyword>
<dbReference type="EMBL" id="QXFX01000103">
    <property type="protein sequence ID" value="KAE9131961.1"/>
    <property type="molecule type" value="Genomic_DNA"/>
</dbReference>
<name>A0A6A3FPQ6_9STRA</name>
<reference evidence="12 13" key="1">
    <citation type="submission" date="2018-08" db="EMBL/GenBank/DDBJ databases">
        <title>Genomic investigation of the strawberry pathogen Phytophthora fragariae indicates pathogenicity is determined by transcriptional variation in three key races.</title>
        <authorList>
            <person name="Adams T.M."/>
            <person name="Armitage A.D."/>
            <person name="Sobczyk M.K."/>
            <person name="Bates H.J."/>
            <person name="Dunwell J.M."/>
            <person name="Nellist C.F."/>
            <person name="Harrison R.J."/>
        </authorList>
    </citation>
    <scope>NUCLEOTIDE SEQUENCE [LARGE SCALE GENOMIC DNA]</scope>
    <source>
        <strain evidence="10 14">A4</strain>
        <strain evidence="9 15">BC-1</strain>
        <strain evidence="8 19">BC-23</strain>
        <strain evidence="7 13">NOV-27</strain>
        <strain evidence="6 16">NOV-5</strain>
        <strain evidence="5 17">NOV-71</strain>
        <strain evidence="11 20">NOV-77</strain>
        <strain evidence="2 12">NOV-9</strain>
        <strain evidence="4 21">ONT-3</strain>
        <strain evidence="3 18">SCRP245</strain>
    </source>
</reference>
<dbReference type="EMBL" id="QXGA01000080">
    <property type="protein sequence ID" value="KAE9153123.1"/>
    <property type="molecule type" value="Genomic_DNA"/>
</dbReference>
<organism evidence="2 12">
    <name type="scientific">Phytophthora fragariae</name>
    <dbReference type="NCBI Taxonomy" id="53985"/>
    <lineage>
        <taxon>Eukaryota</taxon>
        <taxon>Sar</taxon>
        <taxon>Stramenopiles</taxon>
        <taxon>Oomycota</taxon>
        <taxon>Peronosporomycetes</taxon>
        <taxon>Peronosporales</taxon>
        <taxon>Peronosporaceae</taxon>
        <taxon>Phytophthora</taxon>
    </lineage>
</organism>
<dbReference type="EMBL" id="QXGD01000128">
    <property type="protein sequence ID" value="KAE9251622.1"/>
    <property type="molecule type" value="Genomic_DNA"/>
</dbReference>
<evidence type="ECO:0000313" key="5">
    <source>
        <dbReference type="EMBL" id="KAE9132531.1"/>
    </source>
</evidence>
<dbReference type="Proteomes" id="UP000460718">
    <property type="component" value="Unassembled WGS sequence"/>
</dbReference>
<sequence length="267" mass="28858">MAALADRESSGPGLIELSTDVASVVSDEYGTFEVSMIDADPEFDGRKPGPDICSVCSEECLFLWLLLSAPFQVATYKTLLFHAANFVFSAVASLVVAALYAAKLPLSVAAPCVVSFRRAEMRALRHLLRVDCALFNFVAPRGERVMVYGPAVHMQQQEGLYGVYAQLYFGGLKLLCTGAPGAIAAVMFVWALQSVVTLALQLDSGPEPDTSSINGRSLSPSHELDMMMLVAVVAVYACVLLLHVFAFISRQFSIFFCSQYLLYAGGL</sequence>
<evidence type="ECO:0000313" key="13">
    <source>
        <dbReference type="Proteomes" id="UP000433483"/>
    </source>
</evidence>
<evidence type="ECO:0000313" key="10">
    <source>
        <dbReference type="EMBL" id="KAE9324748.1"/>
    </source>
</evidence>
<evidence type="ECO:0000313" key="8">
    <source>
        <dbReference type="EMBL" id="KAE9250309.1"/>
    </source>
</evidence>
<evidence type="ECO:0000313" key="2">
    <source>
        <dbReference type="EMBL" id="KAE8946367.1"/>
    </source>
</evidence>
<dbReference type="Proteomes" id="UP000486351">
    <property type="component" value="Unassembled WGS sequence"/>
</dbReference>
<dbReference type="Proteomes" id="UP000440732">
    <property type="component" value="Unassembled WGS sequence"/>
</dbReference>
<dbReference type="Proteomes" id="UP000433483">
    <property type="component" value="Unassembled WGS sequence"/>
</dbReference>
<dbReference type="EMBL" id="QXGE01000102">
    <property type="protein sequence ID" value="KAE9324748.1"/>
    <property type="molecule type" value="Genomic_DNA"/>
</dbReference>
<comment type="caution">
    <text evidence="2">The sequence shown here is derived from an EMBL/GenBank/DDBJ whole genome shotgun (WGS) entry which is preliminary data.</text>
</comment>
<evidence type="ECO:0000313" key="21">
    <source>
        <dbReference type="Proteomes" id="UP000488956"/>
    </source>
</evidence>
<dbReference type="EMBL" id="QXGC01000091">
    <property type="protein sequence ID" value="KAE9250309.1"/>
    <property type="molecule type" value="Genomic_DNA"/>
</dbReference>
<keyword evidence="1" id="KW-0812">Transmembrane</keyword>
<feature type="transmembrane region" description="Helical" evidence="1">
    <location>
        <begin position="226"/>
        <end position="248"/>
    </location>
</feature>
<dbReference type="Proteomes" id="UP000488956">
    <property type="component" value="Unassembled WGS sequence"/>
</dbReference>
<dbReference type="EMBL" id="QXGF01000121">
    <property type="protein sequence ID" value="KAE8946367.1"/>
    <property type="molecule type" value="Genomic_DNA"/>
</dbReference>
<keyword evidence="13" id="KW-1185">Reference proteome</keyword>
<accession>A0A6A3FPQ6</accession>
<dbReference type="Proteomes" id="UP000476176">
    <property type="component" value="Unassembled WGS sequence"/>
</dbReference>
<dbReference type="EMBL" id="QXFY01000098">
    <property type="protein sequence ID" value="KAE9357223.1"/>
    <property type="molecule type" value="Genomic_DNA"/>
</dbReference>
<dbReference type="Proteomes" id="UP000437068">
    <property type="component" value="Unassembled WGS sequence"/>
</dbReference>
<proteinExistence type="predicted"/>
<evidence type="ECO:0000313" key="12">
    <source>
        <dbReference type="Proteomes" id="UP000429523"/>
    </source>
</evidence>
<gene>
    <name evidence="10" type="ORF">PF001_g3277</name>
    <name evidence="9" type="ORF">PF002_g4199</name>
    <name evidence="8" type="ORF">PF004_g3009</name>
    <name evidence="7" type="ORF">PF005_g3445</name>
    <name evidence="6" type="ORF">PF006_g2718</name>
    <name evidence="5" type="ORF">PF007_g3684</name>
    <name evidence="11" type="ORF">PF008_g3265</name>
    <name evidence="2" type="ORF">PF009_g4005</name>
    <name evidence="4" type="ORF">PF010_g3346</name>
    <name evidence="3" type="ORF">PF011_g2943</name>
</gene>
<dbReference type="EMBL" id="QXGB01000101">
    <property type="protein sequence ID" value="KAE9230510.1"/>
    <property type="molecule type" value="Genomic_DNA"/>
</dbReference>
<dbReference type="EMBL" id="QXFW01000093">
    <property type="protein sequence ID" value="KAE9025625.1"/>
    <property type="molecule type" value="Genomic_DNA"/>
</dbReference>
<evidence type="ECO:0000313" key="17">
    <source>
        <dbReference type="Proteomes" id="UP000441208"/>
    </source>
</evidence>
<evidence type="ECO:0000313" key="19">
    <source>
        <dbReference type="Proteomes" id="UP000476176"/>
    </source>
</evidence>